<proteinExistence type="predicted"/>
<dbReference type="PROSITE" id="PS51729">
    <property type="entry name" value="GNAT_YJDJ"/>
    <property type="match status" value="1"/>
</dbReference>
<comment type="caution">
    <text evidence="2">The sequence shown here is derived from an EMBL/GenBank/DDBJ whole genome shotgun (WGS) entry which is preliminary data.</text>
</comment>
<accession>A0A562J0N9</accession>
<name>A0A562J0N9_9GAMM</name>
<dbReference type="InterPro" id="IPR045057">
    <property type="entry name" value="Gcn5-rel_NAT"/>
</dbReference>
<protein>
    <recommendedName>
        <fullName evidence="1">N-acetyltransferase domain-containing protein</fullName>
    </recommendedName>
</protein>
<dbReference type="Gene3D" id="3.40.630.30">
    <property type="match status" value="1"/>
</dbReference>
<reference evidence="2 3" key="1">
    <citation type="submission" date="2019-07" db="EMBL/GenBank/DDBJ databases">
        <title>Genomic Encyclopedia of Type Strains, Phase I: the one thousand microbial genomes (KMG-I) project.</title>
        <authorList>
            <person name="Kyrpides N."/>
        </authorList>
    </citation>
    <scope>NUCLEOTIDE SEQUENCE [LARGE SCALE GENOMIC DNA]</scope>
    <source>
        <strain evidence="2 3">DSM 375</strain>
    </source>
</reference>
<dbReference type="OrthoDB" id="9813275at2"/>
<organism evidence="2 3">
    <name type="scientific">Azomonas agilis</name>
    <dbReference type="NCBI Taxonomy" id="116849"/>
    <lineage>
        <taxon>Bacteria</taxon>
        <taxon>Pseudomonadati</taxon>
        <taxon>Pseudomonadota</taxon>
        <taxon>Gammaproteobacteria</taxon>
        <taxon>Pseudomonadales</taxon>
        <taxon>Pseudomonadaceae</taxon>
        <taxon>Azomonas</taxon>
    </lineage>
</organism>
<evidence type="ECO:0000313" key="3">
    <source>
        <dbReference type="Proteomes" id="UP000319627"/>
    </source>
</evidence>
<dbReference type="Proteomes" id="UP000319627">
    <property type="component" value="Unassembled WGS sequence"/>
</dbReference>
<dbReference type="AlphaFoldDB" id="A0A562J0N9"/>
<dbReference type="InterPro" id="IPR016181">
    <property type="entry name" value="Acyl_CoA_acyltransferase"/>
</dbReference>
<keyword evidence="3" id="KW-1185">Reference proteome</keyword>
<feature type="domain" description="N-acetyltransferase" evidence="1">
    <location>
        <begin position="9"/>
        <end position="90"/>
    </location>
</feature>
<evidence type="ECO:0000313" key="2">
    <source>
        <dbReference type="EMBL" id="TWH76861.1"/>
    </source>
</evidence>
<dbReference type="SUPFAM" id="SSF55729">
    <property type="entry name" value="Acyl-CoA N-acyltransferases (Nat)"/>
    <property type="match status" value="1"/>
</dbReference>
<gene>
    <name evidence="2" type="ORF">LX59_00906</name>
</gene>
<evidence type="ECO:0000259" key="1">
    <source>
        <dbReference type="PROSITE" id="PS51729"/>
    </source>
</evidence>
<dbReference type="PANTHER" id="PTHR31435:SF9">
    <property type="entry name" value="PROTEIN NATD1"/>
    <property type="match status" value="1"/>
</dbReference>
<sequence length="90" mass="10158">MATVPFDIVHNQEQHRFETHIDGHCAYLAYADLGKQTLDFYRTFVPDTLRGLGIAAALTAQALDFAQREGYSVIPSCSYVDAYIKRHVTH</sequence>
<dbReference type="PANTHER" id="PTHR31435">
    <property type="entry name" value="PROTEIN NATD1"/>
    <property type="match status" value="1"/>
</dbReference>
<dbReference type="RefSeq" id="WP_144570633.1">
    <property type="nucleotide sequence ID" value="NZ_VLKG01000002.1"/>
</dbReference>
<dbReference type="EMBL" id="VLKG01000002">
    <property type="protein sequence ID" value="TWH76861.1"/>
    <property type="molecule type" value="Genomic_DNA"/>
</dbReference>
<dbReference type="Pfam" id="PF14542">
    <property type="entry name" value="Acetyltransf_CG"/>
    <property type="match status" value="1"/>
</dbReference>
<dbReference type="InterPro" id="IPR031165">
    <property type="entry name" value="GNAT_YJDJ"/>
</dbReference>